<dbReference type="PANTHER" id="PTHR47416:SF8">
    <property type="entry name" value="BASIC-LEUCINE ZIPPER TRANSCRIPTION FACTOR E-RELATED"/>
    <property type="match status" value="1"/>
</dbReference>
<dbReference type="RefSeq" id="XP_033596530.1">
    <property type="nucleotide sequence ID" value="XM_033746200.1"/>
</dbReference>
<dbReference type="EMBL" id="ML996581">
    <property type="protein sequence ID" value="KAF2754079.1"/>
    <property type="molecule type" value="Genomic_DNA"/>
</dbReference>
<feature type="region of interest" description="Disordered" evidence="7">
    <location>
        <begin position="90"/>
        <end position="117"/>
    </location>
</feature>
<dbReference type="GO" id="GO:0003677">
    <property type="term" value="F:DNA binding"/>
    <property type="evidence" value="ECO:0007669"/>
    <property type="project" value="UniProtKB-KW"/>
</dbReference>
<accession>A0A6A6VW48</accession>
<dbReference type="SMART" id="SM00338">
    <property type="entry name" value="BRLZ"/>
    <property type="match status" value="1"/>
</dbReference>
<keyword evidence="10" id="KW-1185">Reference proteome</keyword>
<feature type="region of interest" description="Disordered" evidence="7">
    <location>
        <begin position="247"/>
        <end position="266"/>
    </location>
</feature>
<sequence length="630" mass="70398">MAFSDQMDFRRPPSTIAMDRKPSLFFDDALYEGLESSTPVPGSATTLSPTFSPDSFGLDDYSQTAMVDRTLSTNNPFLEASNNPYRHSMNMQHQQSWPMSDSSSGTRTPTASHPFDNFNPGPVQFMSNASDTSSFHGMSGNNVRPSSVFPPTPMDSLPTPMSPHSNKEWMEMNQMEHRAGPKRMRPNTPPRSYSPFRRGDGIRKKNARFDIPQDRNLLNIDNLIASCEDADELKELKQQKRLLRNRQAALDSRQRKKKHTEDLEEEKKMWSERLTQMEDEVQRLSLACQQVSQEKEMWRHQCSEGQHIIESLNMEKEDMIRTHTLETGELRKKNSILTEKLEAATSGAMSVAPSTTSFSDFPDMDNLNMGASDWDNYIFVDEYAEQQPGQHVTQPQPETSLVVSHRSKDLVSEQEKPVASGLLLMLLLCGAFVASKSSGNSSPPMPRMPEEVRAASATVLDTIFKDAGVAKSPSTENFIANRVQSLGESAPSGVAWPQPNDFKTSLDQHFNQLSAPTKDQEAEAAFGMTASQYNSLTSTDFSRRVFSVPSDDSSEGLSPSSQPSYRRNLAESLAAMRQQNKGEGAAEVYTRSLLWDRIPAEVVRDFKRMVEESERIATTSPGGPDTVKCE</sequence>
<evidence type="ECO:0000313" key="10">
    <source>
        <dbReference type="Proteomes" id="UP000799437"/>
    </source>
</evidence>
<proteinExistence type="inferred from homology"/>
<dbReference type="InterPro" id="IPR004827">
    <property type="entry name" value="bZIP"/>
</dbReference>
<protein>
    <recommendedName>
        <fullName evidence="8">BZIP domain-containing protein</fullName>
    </recommendedName>
</protein>
<feature type="domain" description="BZIP" evidence="8">
    <location>
        <begin position="235"/>
        <end position="285"/>
    </location>
</feature>
<keyword evidence="5" id="KW-0804">Transcription</keyword>
<dbReference type="Proteomes" id="UP000799437">
    <property type="component" value="Unassembled WGS sequence"/>
</dbReference>
<comment type="similarity">
    <text evidence="2">Belongs to the bZIP family.</text>
</comment>
<dbReference type="PANTHER" id="PTHR47416">
    <property type="entry name" value="BASIC-LEUCINE ZIPPER TRANSCRIPTION FACTOR F-RELATED"/>
    <property type="match status" value="1"/>
</dbReference>
<dbReference type="CDD" id="cd14686">
    <property type="entry name" value="bZIP"/>
    <property type="match status" value="1"/>
</dbReference>
<evidence type="ECO:0000256" key="4">
    <source>
        <dbReference type="ARBA" id="ARBA00023125"/>
    </source>
</evidence>
<evidence type="ECO:0000256" key="2">
    <source>
        <dbReference type="ARBA" id="ARBA00007163"/>
    </source>
</evidence>
<keyword evidence="4" id="KW-0238">DNA-binding</keyword>
<name>A0A6A6VW48_9PEZI</name>
<evidence type="ECO:0000259" key="8">
    <source>
        <dbReference type="PROSITE" id="PS50217"/>
    </source>
</evidence>
<evidence type="ECO:0000256" key="6">
    <source>
        <dbReference type="ARBA" id="ARBA00023242"/>
    </source>
</evidence>
<evidence type="ECO:0000313" key="9">
    <source>
        <dbReference type="EMBL" id="KAF2754079.1"/>
    </source>
</evidence>
<comment type="subcellular location">
    <subcellularLocation>
        <location evidence="1">Nucleus</location>
    </subcellularLocation>
</comment>
<dbReference type="PROSITE" id="PS50217">
    <property type="entry name" value="BZIP"/>
    <property type="match status" value="1"/>
</dbReference>
<dbReference type="InterPro" id="IPR046347">
    <property type="entry name" value="bZIP_sf"/>
</dbReference>
<organism evidence="9 10">
    <name type="scientific">Pseudovirgaria hyperparasitica</name>
    <dbReference type="NCBI Taxonomy" id="470096"/>
    <lineage>
        <taxon>Eukaryota</taxon>
        <taxon>Fungi</taxon>
        <taxon>Dikarya</taxon>
        <taxon>Ascomycota</taxon>
        <taxon>Pezizomycotina</taxon>
        <taxon>Dothideomycetes</taxon>
        <taxon>Dothideomycetes incertae sedis</taxon>
        <taxon>Acrospermales</taxon>
        <taxon>Acrospermaceae</taxon>
        <taxon>Pseudovirgaria</taxon>
    </lineage>
</organism>
<dbReference type="SUPFAM" id="SSF57959">
    <property type="entry name" value="Leucine zipper domain"/>
    <property type="match status" value="1"/>
</dbReference>
<dbReference type="GeneID" id="54487254"/>
<evidence type="ECO:0000256" key="7">
    <source>
        <dbReference type="SAM" id="MobiDB-lite"/>
    </source>
</evidence>
<evidence type="ECO:0000256" key="1">
    <source>
        <dbReference type="ARBA" id="ARBA00004123"/>
    </source>
</evidence>
<gene>
    <name evidence="9" type="ORF">EJ05DRAFT_494523</name>
</gene>
<dbReference type="GO" id="GO:0005634">
    <property type="term" value="C:nucleus"/>
    <property type="evidence" value="ECO:0007669"/>
    <property type="project" value="UniProtKB-SubCell"/>
</dbReference>
<dbReference type="AlphaFoldDB" id="A0A6A6VW48"/>
<dbReference type="Gene3D" id="1.20.5.170">
    <property type="match status" value="1"/>
</dbReference>
<reference evidence="9" key="1">
    <citation type="journal article" date="2020" name="Stud. Mycol.">
        <title>101 Dothideomycetes genomes: a test case for predicting lifestyles and emergence of pathogens.</title>
        <authorList>
            <person name="Haridas S."/>
            <person name="Albert R."/>
            <person name="Binder M."/>
            <person name="Bloem J."/>
            <person name="Labutti K."/>
            <person name="Salamov A."/>
            <person name="Andreopoulos B."/>
            <person name="Baker S."/>
            <person name="Barry K."/>
            <person name="Bills G."/>
            <person name="Bluhm B."/>
            <person name="Cannon C."/>
            <person name="Castanera R."/>
            <person name="Culley D."/>
            <person name="Daum C."/>
            <person name="Ezra D."/>
            <person name="Gonzalez J."/>
            <person name="Henrissat B."/>
            <person name="Kuo A."/>
            <person name="Liang C."/>
            <person name="Lipzen A."/>
            <person name="Lutzoni F."/>
            <person name="Magnuson J."/>
            <person name="Mondo S."/>
            <person name="Nolan M."/>
            <person name="Ohm R."/>
            <person name="Pangilinan J."/>
            <person name="Park H.-J."/>
            <person name="Ramirez L."/>
            <person name="Alfaro M."/>
            <person name="Sun H."/>
            <person name="Tritt A."/>
            <person name="Yoshinaga Y."/>
            <person name="Zwiers L.-H."/>
            <person name="Turgeon B."/>
            <person name="Goodwin S."/>
            <person name="Spatafora J."/>
            <person name="Crous P."/>
            <person name="Grigoriev I."/>
        </authorList>
    </citation>
    <scope>NUCLEOTIDE SEQUENCE</scope>
    <source>
        <strain evidence="9">CBS 121739</strain>
    </source>
</reference>
<dbReference type="OrthoDB" id="644067at2759"/>
<feature type="compositionally biased region" description="Polar residues" evidence="7">
    <location>
        <begin position="90"/>
        <end position="111"/>
    </location>
</feature>
<feature type="region of interest" description="Disordered" evidence="7">
    <location>
        <begin position="178"/>
        <end position="200"/>
    </location>
</feature>
<dbReference type="GO" id="GO:0003700">
    <property type="term" value="F:DNA-binding transcription factor activity"/>
    <property type="evidence" value="ECO:0007669"/>
    <property type="project" value="InterPro"/>
</dbReference>
<evidence type="ECO:0000256" key="3">
    <source>
        <dbReference type="ARBA" id="ARBA00023015"/>
    </source>
</evidence>
<keyword evidence="3" id="KW-0805">Transcription regulation</keyword>
<evidence type="ECO:0000256" key="5">
    <source>
        <dbReference type="ARBA" id="ARBA00023163"/>
    </source>
</evidence>
<keyword evidence="6" id="KW-0539">Nucleus</keyword>
<dbReference type="Pfam" id="PF00170">
    <property type="entry name" value="bZIP_1"/>
    <property type="match status" value="1"/>
</dbReference>